<keyword evidence="3" id="KW-1185">Reference proteome</keyword>
<proteinExistence type="predicted"/>
<evidence type="ECO:0000313" key="2">
    <source>
        <dbReference type="EMBL" id="WAC13276.1"/>
    </source>
</evidence>
<organism evidence="2 3">
    <name type="scientific">Dyadobacter pollutisoli</name>
    <dbReference type="NCBI Taxonomy" id="2910158"/>
    <lineage>
        <taxon>Bacteria</taxon>
        <taxon>Pseudomonadati</taxon>
        <taxon>Bacteroidota</taxon>
        <taxon>Cytophagia</taxon>
        <taxon>Cytophagales</taxon>
        <taxon>Spirosomataceae</taxon>
        <taxon>Dyadobacter</taxon>
    </lineage>
</organism>
<gene>
    <name evidence="2" type="ORF">ON006_04785</name>
</gene>
<dbReference type="Proteomes" id="UP001164653">
    <property type="component" value="Chromosome"/>
</dbReference>
<dbReference type="Gene3D" id="1.25.40.390">
    <property type="match status" value="1"/>
</dbReference>
<name>A0A9E8SN01_9BACT</name>
<sequence length="480" mass="52128">MKKKLIYILSTSLFFSLSSCDDLADFGDTNKDPSVTTDPSIAALLTNVESHIGGYASDSRGGMYAQYFSETQYSDASLYSIPQIDHTGIYSGDLYDLENIKVQNQSNNMNVVATILQQYIFLNVTDKWGDVPYSEALKGVDFSRPKYDTQEEIYKGVIATLKTAVTQFDGSAITGDVIFAGDVAQWKRTANSIRLMAALQLSKKFKGASEYAATEFKSALADPAGVIATNAQNFVVKYPGGNFKSNWFNTYNGRKDLAESATMTTLMGSLSDNRQTVFGGATESQTTANANASSNIGVPYGVVRATAEAFTAANPTWARVLRGDKRTESSPVYVLTASQVTLARAEAADYGWTTENVAATYKLGIDLSYEQWGLTAPASYFTQSAVALSASAGTGANLAKIATQQYVASYPNGMAAWNLWRRTGYPALTPAVNAVNSSRQIVRRYTYASNEYTSNEVSVKEAIARLTGGDTQDSRVWWDQ</sequence>
<feature type="chain" id="PRO_5039087422" evidence="1">
    <location>
        <begin position="25"/>
        <end position="480"/>
    </location>
</feature>
<reference evidence="2" key="1">
    <citation type="submission" date="2022-11" db="EMBL/GenBank/DDBJ databases">
        <title>Dyadobacter pollutisoli sp. nov., isolated from plastic dumped soil.</title>
        <authorList>
            <person name="Kim J.M."/>
            <person name="Kim K.R."/>
            <person name="Lee J.K."/>
            <person name="Hao L."/>
            <person name="Jeon C.O."/>
        </authorList>
    </citation>
    <scope>NUCLEOTIDE SEQUENCE</scope>
    <source>
        <strain evidence="2">U1</strain>
    </source>
</reference>
<feature type="signal peptide" evidence="1">
    <location>
        <begin position="1"/>
        <end position="24"/>
    </location>
</feature>
<dbReference type="InterPro" id="IPR041662">
    <property type="entry name" value="SusD-like_2"/>
</dbReference>
<keyword evidence="2" id="KW-0449">Lipoprotein</keyword>
<dbReference type="KEGG" id="dpf:ON006_04785"/>
<dbReference type="SUPFAM" id="SSF48452">
    <property type="entry name" value="TPR-like"/>
    <property type="match status" value="1"/>
</dbReference>
<dbReference type="EMBL" id="CP112998">
    <property type="protein sequence ID" value="WAC13276.1"/>
    <property type="molecule type" value="Genomic_DNA"/>
</dbReference>
<accession>A0A9E8SN01</accession>
<dbReference type="PROSITE" id="PS51257">
    <property type="entry name" value="PROKAR_LIPOPROTEIN"/>
    <property type="match status" value="1"/>
</dbReference>
<dbReference type="InterPro" id="IPR011990">
    <property type="entry name" value="TPR-like_helical_dom_sf"/>
</dbReference>
<dbReference type="RefSeq" id="WP_244819611.1">
    <property type="nucleotide sequence ID" value="NZ_CP112998.1"/>
</dbReference>
<protein>
    <submittedName>
        <fullName evidence="2">SusD/RagB family nutrient-binding outer membrane lipoprotein</fullName>
    </submittedName>
</protein>
<keyword evidence="1" id="KW-0732">Signal</keyword>
<evidence type="ECO:0000313" key="3">
    <source>
        <dbReference type="Proteomes" id="UP001164653"/>
    </source>
</evidence>
<evidence type="ECO:0000256" key="1">
    <source>
        <dbReference type="SAM" id="SignalP"/>
    </source>
</evidence>
<dbReference type="AlphaFoldDB" id="A0A9E8SN01"/>
<dbReference type="Pfam" id="PF12771">
    <property type="entry name" value="SusD-like_2"/>
    <property type="match status" value="1"/>
</dbReference>